<evidence type="ECO:0000256" key="7">
    <source>
        <dbReference type="ARBA" id="ARBA00035120"/>
    </source>
</evidence>
<keyword evidence="12" id="KW-1185">Reference proteome</keyword>
<organism evidence="11 12">
    <name type="scientific">Corynebacterium argentoratense DSM 44202</name>
    <dbReference type="NCBI Taxonomy" id="1348662"/>
    <lineage>
        <taxon>Bacteria</taxon>
        <taxon>Bacillati</taxon>
        <taxon>Actinomycetota</taxon>
        <taxon>Actinomycetes</taxon>
        <taxon>Mycobacteriales</taxon>
        <taxon>Corynebacteriaceae</taxon>
        <taxon>Corynebacterium</taxon>
    </lineage>
</organism>
<evidence type="ECO:0000313" key="11">
    <source>
        <dbReference type="EMBL" id="AGU15762.1"/>
    </source>
</evidence>
<evidence type="ECO:0000256" key="6">
    <source>
        <dbReference type="ARBA" id="ARBA00023303"/>
    </source>
</evidence>
<keyword evidence="5 10" id="KW-0472">Membrane</keyword>
<evidence type="ECO:0000256" key="9">
    <source>
        <dbReference type="ARBA" id="ARBA00049940"/>
    </source>
</evidence>
<evidence type="ECO:0000256" key="8">
    <source>
        <dbReference type="ARBA" id="ARBA00035585"/>
    </source>
</evidence>
<evidence type="ECO:0000256" key="2">
    <source>
        <dbReference type="ARBA" id="ARBA00022475"/>
    </source>
</evidence>
<dbReference type="Proteomes" id="UP000016943">
    <property type="component" value="Chromosome"/>
</dbReference>
<evidence type="ECO:0000313" key="12">
    <source>
        <dbReference type="Proteomes" id="UP000016943"/>
    </source>
</evidence>
<protein>
    <recommendedName>
        <fullName evidence="10">Fluoride-specific ion channel</fullName>
    </recommendedName>
</protein>
<gene>
    <name evidence="11" type="ORF">CARG_08255</name>
</gene>
<comment type="catalytic activity">
    <reaction evidence="8">
        <text>fluoride(in) = fluoride(out)</text>
        <dbReference type="Rhea" id="RHEA:76159"/>
        <dbReference type="ChEBI" id="CHEBI:17051"/>
    </reaction>
    <physiologicalReaction direction="left-to-right" evidence="8">
        <dbReference type="Rhea" id="RHEA:76160"/>
    </physiologicalReaction>
</comment>
<feature type="transmembrane region" description="Helical" evidence="10">
    <location>
        <begin position="70"/>
        <end position="89"/>
    </location>
</feature>
<dbReference type="GO" id="GO:0005886">
    <property type="term" value="C:plasma membrane"/>
    <property type="evidence" value="ECO:0007669"/>
    <property type="project" value="UniProtKB-SubCell"/>
</dbReference>
<feature type="transmembrane region" description="Helical" evidence="10">
    <location>
        <begin position="35"/>
        <end position="58"/>
    </location>
</feature>
<evidence type="ECO:0000256" key="3">
    <source>
        <dbReference type="ARBA" id="ARBA00022692"/>
    </source>
</evidence>
<evidence type="ECO:0000256" key="5">
    <source>
        <dbReference type="ARBA" id="ARBA00023136"/>
    </source>
</evidence>
<dbReference type="PATRIC" id="fig|1348662.3.peg.1634"/>
<dbReference type="OrthoDB" id="5148600at2"/>
<keyword evidence="6" id="KW-0406">Ion transport</keyword>
<dbReference type="GO" id="GO:0034220">
    <property type="term" value="P:monoatomic ion transmembrane transport"/>
    <property type="evidence" value="ECO:0007669"/>
    <property type="project" value="UniProtKB-KW"/>
</dbReference>
<dbReference type="KEGG" id="caz:CARG_08255"/>
<name>U3GZW0_9CORY</name>
<dbReference type="Pfam" id="PF02537">
    <property type="entry name" value="CRCB"/>
    <property type="match status" value="1"/>
</dbReference>
<evidence type="ECO:0000256" key="4">
    <source>
        <dbReference type="ARBA" id="ARBA00022989"/>
    </source>
</evidence>
<keyword evidence="6" id="KW-0813">Transport</keyword>
<dbReference type="RefSeq" id="WP_021012156.1">
    <property type="nucleotide sequence ID" value="NC_022198.1"/>
</dbReference>
<dbReference type="STRING" id="1348662.CARG_08255"/>
<evidence type="ECO:0000256" key="1">
    <source>
        <dbReference type="ARBA" id="ARBA00004651"/>
    </source>
</evidence>
<accession>U3GZW0</accession>
<sequence length="134" mass="14148">MTPTKNTWSFPKAPNTTKYTHHDAAMVALGAPLGVLAYLIISSLIPTTAALFLCNTAGSFLMGWLQPKNPLISMGMLGGFTTYSGYAQAIHAPLPSHPTTATLILILIPTLAITGYLTGTKLHHATRSNGGARN</sequence>
<dbReference type="HOGENOM" id="CLU_114342_1_3_11"/>
<comment type="subcellular location">
    <subcellularLocation>
        <location evidence="1">Cell membrane</location>
        <topology evidence="1">Multi-pass membrane protein</topology>
    </subcellularLocation>
</comment>
<keyword evidence="3 10" id="KW-0812">Transmembrane</keyword>
<proteinExistence type="inferred from homology"/>
<keyword evidence="4 10" id="KW-1133">Transmembrane helix</keyword>
<comment type="similarity">
    <text evidence="7 10">Belongs to the fluoride channel Fluc/FEX (TC 1.A.43) family.</text>
</comment>
<dbReference type="EMBL" id="CP006365">
    <property type="protein sequence ID" value="AGU15762.1"/>
    <property type="molecule type" value="Genomic_DNA"/>
</dbReference>
<keyword evidence="2 10" id="KW-1003">Cell membrane</keyword>
<keyword evidence="6" id="KW-0407">Ion channel</keyword>
<evidence type="ECO:0000256" key="10">
    <source>
        <dbReference type="RuleBase" id="RU004340"/>
    </source>
</evidence>
<dbReference type="AlphaFoldDB" id="U3GZW0"/>
<feature type="transmembrane region" description="Helical" evidence="10">
    <location>
        <begin position="101"/>
        <end position="119"/>
    </location>
</feature>
<dbReference type="GeneID" id="78250697"/>
<comment type="function">
    <text evidence="9">Fluoride-specific ion channel. Important for reducing fluoride concentration in the cell, thus reducing its toxicity.</text>
</comment>
<dbReference type="InterPro" id="IPR003691">
    <property type="entry name" value="FluC"/>
</dbReference>
<reference evidence="11 12" key="1">
    <citation type="journal article" date="2013" name="Genome Announc.">
        <title>Whole-Genome Sequence of the Clinical Strain Corynebacterium argentoratense DSM 44202, Isolated from a Human Throat Specimen.</title>
        <authorList>
            <person name="Bomholt C."/>
            <person name="Glaub A."/>
            <person name="Gravermann K."/>
            <person name="Albersmeier A."/>
            <person name="Brinkrolf K."/>
            <person name="Ruckert C."/>
            <person name="Tauch A."/>
        </authorList>
    </citation>
    <scope>NUCLEOTIDE SEQUENCE [LARGE SCALE GENOMIC DNA]</scope>
    <source>
        <strain evidence="11">DSM 44202</strain>
    </source>
</reference>